<feature type="non-terminal residue" evidence="13">
    <location>
        <position position="1"/>
    </location>
</feature>
<dbReference type="PROSITE" id="PS00114">
    <property type="entry name" value="PRPP_SYNTHASE"/>
    <property type="match status" value="1"/>
</dbReference>
<evidence type="ECO:0000256" key="2">
    <source>
        <dbReference type="ARBA" id="ARBA00004996"/>
    </source>
</evidence>
<organism evidence="13">
    <name type="scientific">marine sediment metagenome</name>
    <dbReference type="NCBI Taxonomy" id="412755"/>
    <lineage>
        <taxon>unclassified sequences</taxon>
        <taxon>metagenomes</taxon>
        <taxon>ecological metagenomes</taxon>
    </lineage>
</organism>
<evidence type="ECO:0000256" key="7">
    <source>
        <dbReference type="ARBA" id="ARBA00022741"/>
    </source>
</evidence>
<dbReference type="NCBIfam" id="TIGR01251">
    <property type="entry name" value="ribP_PPkin"/>
    <property type="match status" value="1"/>
</dbReference>
<keyword evidence="8" id="KW-0418">Kinase</keyword>
<evidence type="ECO:0000256" key="5">
    <source>
        <dbReference type="ARBA" id="ARBA00022723"/>
    </source>
</evidence>
<evidence type="ECO:0000256" key="9">
    <source>
        <dbReference type="ARBA" id="ARBA00022840"/>
    </source>
</evidence>
<evidence type="ECO:0000256" key="10">
    <source>
        <dbReference type="ARBA" id="ARBA00022842"/>
    </source>
</evidence>
<comment type="catalytic activity">
    <reaction evidence="11">
        <text>D-ribose 5-phosphate + ATP = 5-phospho-alpha-D-ribose 1-diphosphate + AMP + H(+)</text>
        <dbReference type="Rhea" id="RHEA:15609"/>
        <dbReference type="ChEBI" id="CHEBI:15378"/>
        <dbReference type="ChEBI" id="CHEBI:30616"/>
        <dbReference type="ChEBI" id="CHEBI:58017"/>
        <dbReference type="ChEBI" id="CHEBI:78346"/>
        <dbReference type="ChEBI" id="CHEBI:456215"/>
        <dbReference type="EC" id="2.7.6.1"/>
    </reaction>
</comment>
<dbReference type="InterPro" id="IPR029057">
    <property type="entry name" value="PRTase-like"/>
</dbReference>
<dbReference type="InterPro" id="IPR029099">
    <property type="entry name" value="Pribosyltran_N"/>
</dbReference>
<keyword evidence="4" id="KW-0808">Transferase</keyword>
<dbReference type="PANTHER" id="PTHR10210:SF41">
    <property type="entry name" value="RIBOSE-PHOSPHATE PYROPHOSPHOKINASE 1, CHLOROPLASTIC"/>
    <property type="match status" value="1"/>
</dbReference>
<reference evidence="13" key="1">
    <citation type="journal article" date="2014" name="Front. Microbiol.">
        <title>High frequency of phylogenetically diverse reductive dehalogenase-homologous genes in deep subseafloor sedimentary metagenomes.</title>
        <authorList>
            <person name="Kawai M."/>
            <person name="Futagami T."/>
            <person name="Toyoda A."/>
            <person name="Takaki Y."/>
            <person name="Nishi S."/>
            <person name="Hori S."/>
            <person name="Arai W."/>
            <person name="Tsubouchi T."/>
            <person name="Morono Y."/>
            <person name="Uchiyama I."/>
            <person name="Ito T."/>
            <person name="Fujiyama A."/>
            <person name="Inagaki F."/>
            <person name="Takami H."/>
        </authorList>
    </citation>
    <scope>NUCLEOTIDE SEQUENCE</scope>
    <source>
        <strain evidence="13">Expedition CK06-06</strain>
    </source>
</reference>
<dbReference type="Pfam" id="PF14572">
    <property type="entry name" value="Pribosyl_synth"/>
    <property type="match status" value="1"/>
</dbReference>
<dbReference type="Gene3D" id="3.40.50.2020">
    <property type="match status" value="2"/>
</dbReference>
<dbReference type="GO" id="GO:0006164">
    <property type="term" value="P:purine nucleotide biosynthetic process"/>
    <property type="evidence" value="ECO:0007669"/>
    <property type="project" value="TreeGrafter"/>
</dbReference>
<evidence type="ECO:0000256" key="4">
    <source>
        <dbReference type="ARBA" id="ARBA00022679"/>
    </source>
</evidence>
<dbReference type="InterPro" id="IPR000836">
    <property type="entry name" value="PRTase_dom"/>
</dbReference>
<dbReference type="PANTHER" id="PTHR10210">
    <property type="entry name" value="RIBOSE-PHOSPHATE DIPHOSPHOKINASE FAMILY MEMBER"/>
    <property type="match status" value="1"/>
</dbReference>
<dbReference type="InterPro" id="IPR000842">
    <property type="entry name" value="PRib_PP_synth_CS"/>
</dbReference>
<feature type="non-terminal residue" evidence="13">
    <location>
        <position position="256"/>
    </location>
</feature>
<keyword evidence="10" id="KW-0460">Magnesium</keyword>
<evidence type="ECO:0000256" key="1">
    <source>
        <dbReference type="ARBA" id="ARBA00001946"/>
    </source>
</evidence>
<dbReference type="GO" id="GO:0009156">
    <property type="term" value="P:ribonucleoside monophosphate biosynthetic process"/>
    <property type="evidence" value="ECO:0007669"/>
    <property type="project" value="InterPro"/>
</dbReference>
<evidence type="ECO:0000313" key="13">
    <source>
        <dbReference type="EMBL" id="GAG23916.1"/>
    </source>
</evidence>
<dbReference type="GO" id="GO:0005737">
    <property type="term" value="C:cytoplasm"/>
    <property type="evidence" value="ECO:0007669"/>
    <property type="project" value="TreeGrafter"/>
</dbReference>
<name>X0XG51_9ZZZZ</name>
<dbReference type="NCBIfam" id="NF002320">
    <property type="entry name" value="PRK01259.1"/>
    <property type="match status" value="1"/>
</dbReference>
<dbReference type="GO" id="GO:0000287">
    <property type="term" value="F:magnesium ion binding"/>
    <property type="evidence" value="ECO:0007669"/>
    <property type="project" value="InterPro"/>
</dbReference>
<comment type="cofactor">
    <cofactor evidence="1">
        <name>Mg(2+)</name>
        <dbReference type="ChEBI" id="CHEBI:18420"/>
    </cofactor>
</comment>
<keyword evidence="5" id="KW-0479">Metal-binding</keyword>
<dbReference type="GO" id="GO:0004749">
    <property type="term" value="F:ribose phosphate diphosphokinase activity"/>
    <property type="evidence" value="ECO:0007669"/>
    <property type="project" value="UniProtKB-EC"/>
</dbReference>
<dbReference type="EC" id="2.7.6.1" evidence="3"/>
<evidence type="ECO:0000256" key="6">
    <source>
        <dbReference type="ARBA" id="ARBA00022727"/>
    </source>
</evidence>
<keyword evidence="9" id="KW-0067">ATP-binding</keyword>
<dbReference type="GO" id="GO:0016301">
    <property type="term" value="F:kinase activity"/>
    <property type="evidence" value="ECO:0007669"/>
    <property type="project" value="UniProtKB-KW"/>
</dbReference>
<proteinExistence type="predicted"/>
<dbReference type="CDD" id="cd06223">
    <property type="entry name" value="PRTases_typeI"/>
    <property type="match status" value="1"/>
</dbReference>
<evidence type="ECO:0000256" key="8">
    <source>
        <dbReference type="ARBA" id="ARBA00022777"/>
    </source>
</evidence>
<keyword evidence="6" id="KW-0545">Nucleotide biosynthesis</keyword>
<dbReference type="InterPro" id="IPR005946">
    <property type="entry name" value="Rib-P_diPkinase"/>
</dbReference>
<evidence type="ECO:0000256" key="3">
    <source>
        <dbReference type="ARBA" id="ARBA00013247"/>
    </source>
</evidence>
<dbReference type="FunFam" id="3.40.50.2020:FF:000001">
    <property type="entry name" value="Ribose-phosphate pyrophosphokinase"/>
    <property type="match status" value="1"/>
</dbReference>
<evidence type="ECO:0000256" key="11">
    <source>
        <dbReference type="ARBA" id="ARBA00049535"/>
    </source>
</evidence>
<comment type="pathway">
    <text evidence="2">Metabolic intermediate biosynthesis; 5-phospho-alpha-D-ribose 1-diphosphate biosynthesis; 5-phospho-alpha-D-ribose 1-diphosphate from D-ribose 5-phosphate (route I): step 1/1.</text>
</comment>
<dbReference type="AlphaFoldDB" id="X0XG51"/>
<accession>X0XG51</accession>
<evidence type="ECO:0000259" key="12">
    <source>
        <dbReference type="Pfam" id="PF13793"/>
    </source>
</evidence>
<dbReference type="SUPFAM" id="SSF53271">
    <property type="entry name" value="PRTase-like"/>
    <property type="match status" value="2"/>
</dbReference>
<dbReference type="EMBL" id="BARS01038552">
    <property type="protein sequence ID" value="GAG23916.1"/>
    <property type="molecule type" value="Genomic_DNA"/>
</dbReference>
<keyword evidence="7" id="KW-0547">Nucleotide-binding</keyword>
<protein>
    <recommendedName>
        <fullName evidence="3">ribose-phosphate diphosphokinase</fullName>
        <ecNumber evidence="3">2.7.6.1</ecNumber>
    </recommendedName>
</protein>
<feature type="domain" description="Ribose-phosphate pyrophosphokinase N-terminal" evidence="12">
    <location>
        <begin position="5"/>
        <end position="119"/>
    </location>
</feature>
<dbReference type="SMART" id="SM01400">
    <property type="entry name" value="Pribosyltran_N"/>
    <property type="match status" value="1"/>
</dbReference>
<dbReference type="GO" id="GO:0005524">
    <property type="term" value="F:ATP binding"/>
    <property type="evidence" value="ECO:0007669"/>
    <property type="project" value="UniProtKB-KW"/>
</dbReference>
<comment type="caution">
    <text evidence="13">The sequence shown here is derived from an EMBL/GenBank/DDBJ whole genome shotgun (WGS) entry which is preliminary data.</text>
</comment>
<gene>
    <name evidence="13" type="ORF">S01H1_58982</name>
</gene>
<dbReference type="GO" id="GO:0006015">
    <property type="term" value="P:5-phosphoribose 1-diphosphate biosynthetic process"/>
    <property type="evidence" value="ECO:0007669"/>
    <property type="project" value="TreeGrafter"/>
</dbReference>
<dbReference type="Pfam" id="PF13793">
    <property type="entry name" value="Pribosyltran_N"/>
    <property type="match status" value="1"/>
</dbReference>
<sequence>GELAFIAGSGNPKLAQEISDALEMPLHDVRIEVFPNENIFIQLLQTVRSKDVFIIQPTCSPVNNNLMELLIMIDTVWRASAGRITAVVPFFSYARSDKKDMPRVPITAKLIADMIAAAGADRFMTVDLHAGQIQGFFDIPVDELSALPLLSLYFQRKRIPNLVVVASDLGFAKKARNIAEALHAPVAFVEKRRTQGRSESLTIIGDVEGKNALMVDDEVLTGGTIVDGARMLREAGAQKLYACFVHATFAEEVSEL</sequence>
<dbReference type="GO" id="GO:0002189">
    <property type="term" value="C:ribose phosphate diphosphokinase complex"/>
    <property type="evidence" value="ECO:0007669"/>
    <property type="project" value="TreeGrafter"/>
</dbReference>